<evidence type="ECO:0000313" key="2">
    <source>
        <dbReference type="EMBL" id="MEU7297016.1"/>
    </source>
</evidence>
<dbReference type="Proteomes" id="UP001551210">
    <property type="component" value="Unassembled WGS sequence"/>
</dbReference>
<evidence type="ECO:0000313" key="3">
    <source>
        <dbReference type="Proteomes" id="UP001551210"/>
    </source>
</evidence>
<sequence>MANRSQAPTDRSPGSTTAPVLQGGWLTRGMEGRFSAYLPRDGEVVRWTEEPDGSWSGPVSLGGDGLTPFLAVGQGADRYVHLVGLRPTKGGEGHVELVHSVQFQTGRPAVAWRPIGHSNGKGPWTGNPAVTVDAQGRAYVFMRNGGGGLSVRAQKDAGGWHPWWDLHGWGTDPSPVAVCNGEGRVELLTATDKGLLRYVQEEAGGRPVRKDVLPAEVTFGTLAAVTGPSGHVTLFYVDKAGQVRAWSQGRDLEPTALGEAVGTGRLAATRCLIDGFDCTVLAQQSADGRLALAAYPSEQEAEGIQWSETGDAQGDLDTVLTRGLDGRLVVMSRLGGGTLLTTRQKAKADGLLLEGWRSIG</sequence>
<dbReference type="RefSeq" id="WP_359213861.1">
    <property type="nucleotide sequence ID" value="NZ_JBEZAM010000054.1"/>
</dbReference>
<dbReference type="SUPFAM" id="SSF89372">
    <property type="entry name" value="Fucose-specific lectin"/>
    <property type="match status" value="1"/>
</dbReference>
<comment type="caution">
    <text evidence="2">The sequence shown here is derived from an EMBL/GenBank/DDBJ whole genome shotgun (WGS) entry which is preliminary data.</text>
</comment>
<accession>A0ABV3D3E6</accession>
<name>A0ABV3D3E6_STREX</name>
<organism evidence="2 3">
    <name type="scientific">Streptomyces exfoliatus</name>
    <name type="common">Streptomyces hydrogenans</name>
    <dbReference type="NCBI Taxonomy" id="1905"/>
    <lineage>
        <taxon>Bacteria</taxon>
        <taxon>Bacillati</taxon>
        <taxon>Actinomycetota</taxon>
        <taxon>Actinomycetes</taxon>
        <taxon>Kitasatosporales</taxon>
        <taxon>Streptomycetaceae</taxon>
        <taxon>Streptomyces</taxon>
    </lineage>
</organism>
<proteinExistence type="predicted"/>
<keyword evidence="3" id="KW-1185">Reference proteome</keyword>
<feature type="compositionally biased region" description="Polar residues" evidence="1">
    <location>
        <begin position="1"/>
        <end position="19"/>
    </location>
</feature>
<protein>
    <submittedName>
        <fullName evidence="2">Uncharacterized protein</fullName>
    </submittedName>
</protein>
<reference evidence="2 3" key="1">
    <citation type="submission" date="2024-06" db="EMBL/GenBank/DDBJ databases">
        <title>The Natural Products Discovery Center: Release of the First 8490 Sequenced Strains for Exploring Actinobacteria Biosynthetic Diversity.</title>
        <authorList>
            <person name="Kalkreuter E."/>
            <person name="Kautsar S.A."/>
            <person name="Yang D."/>
            <person name="Bader C.D."/>
            <person name="Teijaro C.N."/>
            <person name="Fluegel L."/>
            <person name="Davis C.M."/>
            <person name="Simpson J.R."/>
            <person name="Lauterbach L."/>
            <person name="Steele A.D."/>
            <person name="Gui C."/>
            <person name="Meng S."/>
            <person name="Li G."/>
            <person name="Viehrig K."/>
            <person name="Ye F."/>
            <person name="Su P."/>
            <person name="Kiefer A.F."/>
            <person name="Nichols A."/>
            <person name="Cepeda A.J."/>
            <person name="Yan W."/>
            <person name="Fan B."/>
            <person name="Jiang Y."/>
            <person name="Adhikari A."/>
            <person name="Zheng C.-J."/>
            <person name="Schuster L."/>
            <person name="Cowan T.M."/>
            <person name="Smanski M.J."/>
            <person name="Chevrette M.G."/>
            <person name="De Carvalho L.P.S."/>
            <person name="Shen B."/>
        </authorList>
    </citation>
    <scope>NUCLEOTIDE SEQUENCE [LARGE SCALE GENOMIC DNA]</scope>
    <source>
        <strain evidence="2 3">NPDC045705</strain>
    </source>
</reference>
<dbReference type="EMBL" id="JBEZAM010000054">
    <property type="protein sequence ID" value="MEU7297016.1"/>
    <property type="molecule type" value="Genomic_DNA"/>
</dbReference>
<gene>
    <name evidence="2" type="ORF">AB0A76_28065</name>
</gene>
<evidence type="ECO:0000256" key="1">
    <source>
        <dbReference type="SAM" id="MobiDB-lite"/>
    </source>
</evidence>
<dbReference type="Gene3D" id="2.120.10.70">
    <property type="entry name" value="Fucose-specific lectin"/>
    <property type="match status" value="1"/>
</dbReference>
<feature type="region of interest" description="Disordered" evidence="1">
    <location>
        <begin position="1"/>
        <end position="24"/>
    </location>
</feature>